<dbReference type="PANTHER" id="PTHR39198">
    <property type="entry name" value="HYPOTHETICAL MEMBRANE PROTEIN, CONSERVED"/>
    <property type="match status" value="1"/>
</dbReference>
<dbReference type="Proteomes" id="UP000183403">
    <property type="component" value="Unassembled WGS sequence"/>
</dbReference>
<evidence type="ECO:0000313" key="1">
    <source>
        <dbReference type="EMBL" id="OIR14460.1"/>
    </source>
</evidence>
<evidence type="ECO:0008006" key="3">
    <source>
        <dbReference type="Google" id="ProtNLM"/>
    </source>
</evidence>
<gene>
    <name evidence="1" type="ORF">BEU03_01690</name>
</gene>
<dbReference type="EMBL" id="MIYV01000003">
    <property type="protein sequence ID" value="OIR14460.1"/>
    <property type="molecule type" value="Genomic_DNA"/>
</dbReference>
<protein>
    <recommendedName>
        <fullName evidence="3">Alpha-galactosidase NEW3 domain-containing protein</fullName>
    </recommendedName>
</protein>
<dbReference type="Gene3D" id="2.60.40.10">
    <property type="entry name" value="Immunoglobulins"/>
    <property type="match status" value="2"/>
</dbReference>
<reference evidence="1 2" key="1">
    <citation type="submission" date="2016-08" db="EMBL/GenBank/DDBJ databases">
        <title>New Insights into Marine Group III Euryarchaeota, from dark to light.</title>
        <authorList>
            <person name="Haro-Moreno J.M."/>
            <person name="Rodriguez-Valera F."/>
            <person name="Lopez-Garcia P."/>
            <person name="Moreira D."/>
            <person name="Martin-Cuadrado A.B."/>
        </authorList>
    </citation>
    <scope>NUCLEOTIDE SEQUENCE [LARGE SCALE GENOMIC DNA]</scope>
    <source>
        <strain evidence="1">CG-Epi6</strain>
    </source>
</reference>
<comment type="caution">
    <text evidence="1">The sequence shown here is derived from an EMBL/GenBank/DDBJ whole genome shotgun (WGS) entry which is preliminary data.</text>
</comment>
<proteinExistence type="predicted"/>
<evidence type="ECO:0000313" key="2">
    <source>
        <dbReference type="Proteomes" id="UP000183403"/>
    </source>
</evidence>
<dbReference type="AlphaFoldDB" id="A0A1J5TL84"/>
<dbReference type="PANTHER" id="PTHR39198:SF1">
    <property type="entry name" value="ALPHA-GALACTOSIDASE NEW3 DOMAIN-CONTAINING PROTEIN"/>
    <property type="match status" value="1"/>
</dbReference>
<sequence length="976" mass="106266">MRKGVNSFFVSFIALILATPIAGVTSTFFISDSDFSSNEILDYSRSSYGVDIDFTGENTGYESITRNQLITFTFSIMNTGTMDDTYDLDISWEDDGLGWSGYSEYETITVAYQEEKEVDFSFHAPVQNVYDNSQMTYTLQATSQNESVSDSLDQVIDISMVYAIDIELKQGDSKVAKRGDSASYLVTITNSGDNADTFGIEVGDMPKDWSASTSISSVYLEPTAEQQFTMDVTVPNTAAVDEYAVIAVIARVQEEDYNYIYGFGNTNTTAEDGRTYDVDITADAESKQVIPGSMIIYDLSVTNEGDETDSFILEFEEGSEAGWVSNLSQYEIDDLGSGESYNLVLSIFSPDDSEENDWSLTKVHISSINRDKFGDDLVVNTSVRLPVRGVSLSTSEDSLSGNPGSILSYTISVTNGGSDPDDINLGFELCESCNAWVVSLSKYTIENLGDGDSEDVQFFVEIPSSARDTDEAVIVVTAESHDDSSASDDLDITSTVNTVFSEYVISSVVPVMYPGDNNQFNISITNNGNSHESYKFSKGSGVPDGWNFDNTLVFETQSLEPYGGTEMFVLPFEIPDDENPGYYNFTIFVKLSSSGIKVDTLELSVKVEYYADFTITIDPAQSSGDPGFTHNFPVTIVNDANADEEINFILDLPTGWTSCVLFSGNCLNSLNVAKGATSEFNLEITTLDNEPANAVGTFLTLVGKSSLNNNYETSHDFRVITNPTYLLSVETPSDVKTGASGDTIPFQITVKNMGNDVDYVNLPSPALPSGWTGTYTESSFTLQPLESKTVYLNVKVPTNVFGGNNIITSKVSSDQSGQMSTIMFTVFVEEKADIDVELKTTAGDITAGTAGNFKVLITNNGNTVETLSLAMEGKRSSWFTLPKDTISLEPGSYEEIMIEVRPPVTQAASDTAGTFNVTLSSDSSKSVKLSLPFSVLKSDLIDDTVVEEEEDSLPSLGLVSTILIISIISLSRKKKF</sequence>
<organism evidence="1 2">
    <name type="scientific">Marine Group III euryarchaeote CG-Epi6</name>
    <dbReference type="NCBI Taxonomy" id="1889000"/>
    <lineage>
        <taxon>Archaea</taxon>
        <taxon>Methanobacteriati</taxon>
        <taxon>Thermoplasmatota</taxon>
        <taxon>Thermoplasmata</taxon>
        <taxon>Candidatus Thermoprofundales</taxon>
    </lineage>
</organism>
<name>A0A1J5TL84_9ARCH</name>
<dbReference type="InterPro" id="IPR013783">
    <property type="entry name" value="Ig-like_fold"/>
</dbReference>
<accession>A0A1J5TL84</accession>